<dbReference type="SMART" id="SM00823">
    <property type="entry name" value="PKS_PP"/>
    <property type="match status" value="3"/>
</dbReference>
<comment type="cofactor">
    <cofactor evidence="1">
        <name>pantetheine 4'-phosphate</name>
        <dbReference type="ChEBI" id="CHEBI:47942"/>
    </cofactor>
</comment>
<dbReference type="CDD" id="cd19543">
    <property type="entry name" value="DCL_NRPS"/>
    <property type="match status" value="1"/>
</dbReference>
<evidence type="ECO:0000256" key="1">
    <source>
        <dbReference type="ARBA" id="ARBA00001957"/>
    </source>
</evidence>
<comment type="caution">
    <text evidence="8">The sequence shown here is derived from an EMBL/GenBank/DDBJ whole genome shotgun (WGS) entry which is preliminary data.</text>
</comment>
<dbReference type="InterPro" id="IPR029058">
    <property type="entry name" value="AB_hydrolase_fold"/>
</dbReference>
<keyword evidence="5" id="KW-0045">Antibiotic biosynthesis</keyword>
<evidence type="ECO:0000313" key="9">
    <source>
        <dbReference type="Proteomes" id="UP001501705"/>
    </source>
</evidence>
<dbReference type="SUPFAM" id="SSF56801">
    <property type="entry name" value="Acetyl-CoA synthetase-like"/>
    <property type="match status" value="3"/>
</dbReference>
<name>A0ABN2EHQ2_9ACTN</name>
<dbReference type="InterPro" id="IPR000873">
    <property type="entry name" value="AMP-dep_synth/lig_dom"/>
</dbReference>
<evidence type="ECO:0000256" key="5">
    <source>
        <dbReference type="ARBA" id="ARBA00023194"/>
    </source>
</evidence>
<evidence type="ECO:0000256" key="2">
    <source>
        <dbReference type="ARBA" id="ARBA00022450"/>
    </source>
</evidence>
<dbReference type="NCBIfam" id="TIGR01733">
    <property type="entry name" value="AA-adenyl-dom"/>
    <property type="match status" value="3"/>
</dbReference>
<dbReference type="InterPro" id="IPR009081">
    <property type="entry name" value="PP-bd_ACP"/>
</dbReference>
<reference evidence="8 9" key="1">
    <citation type="journal article" date="2019" name="Int. J. Syst. Evol. Microbiol.">
        <title>The Global Catalogue of Microorganisms (GCM) 10K type strain sequencing project: providing services to taxonomists for standard genome sequencing and annotation.</title>
        <authorList>
            <consortium name="The Broad Institute Genomics Platform"/>
            <consortium name="The Broad Institute Genome Sequencing Center for Infectious Disease"/>
            <person name="Wu L."/>
            <person name="Ma J."/>
        </authorList>
    </citation>
    <scope>NUCLEOTIDE SEQUENCE [LARGE SCALE GENOMIC DNA]</scope>
    <source>
        <strain evidence="8 9">JCM 15572</strain>
    </source>
</reference>
<keyword evidence="4" id="KW-0677">Repeat</keyword>
<dbReference type="PROSITE" id="PS00455">
    <property type="entry name" value="AMP_BINDING"/>
    <property type="match status" value="3"/>
</dbReference>
<gene>
    <name evidence="8" type="ORF">GCM10009804_73420</name>
</gene>
<dbReference type="EMBL" id="BAAAPH010000039">
    <property type="protein sequence ID" value="GAA1606710.1"/>
    <property type="molecule type" value="Genomic_DNA"/>
</dbReference>
<dbReference type="RefSeq" id="WP_344241367.1">
    <property type="nucleotide sequence ID" value="NZ_BAAAPH010000039.1"/>
</dbReference>
<evidence type="ECO:0000259" key="7">
    <source>
        <dbReference type="PROSITE" id="PS50075"/>
    </source>
</evidence>
<dbReference type="NCBIfam" id="NF003417">
    <property type="entry name" value="PRK04813.1"/>
    <property type="match status" value="3"/>
</dbReference>
<dbReference type="Gene3D" id="1.10.1200.10">
    <property type="entry name" value="ACP-like"/>
    <property type="match status" value="2"/>
</dbReference>
<dbReference type="InterPro" id="IPR045851">
    <property type="entry name" value="AMP-bd_C_sf"/>
</dbReference>
<evidence type="ECO:0000256" key="3">
    <source>
        <dbReference type="ARBA" id="ARBA00022553"/>
    </source>
</evidence>
<dbReference type="PROSITE" id="PS50075">
    <property type="entry name" value="CARRIER"/>
    <property type="match status" value="3"/>
</dbReference>
<dbReference type="CDD" id="cd17646">
    <property type="entry name" value="A_NRPS_AB3403-like"/>
    <property type="match status" value="1"/>
</dbReference>
<dbReference type="Pfam" id="PF00501">
    <property type="entry name" value="AMP-binding"/>
    <property type="match status" value="3"/>
</dbReference>
<dbReference type="Gene3D" id="2.30.38.10">
    <property type="entry name" value="Luciferase, Domain 3"/>
    <property type="match status" value="3"/>
</dbReference>
<dbReference type="Pfam" id="PF00550">
    <property type="entry name" value="PP-binding"/>
    <property type="match status" value="3"/>
</dbReference>
<dbReference type="InterPro" id="IPR023213">
    <property type="entry name" value="CAT-like_dom_sf"/>
</dbReference>
<dbReference type="InterPro" id="IPR020806">
    <property type="entry name" value="PKS_PP-bd"/>
</dbReference>
<keyword evidence="9" id="KW-1185">Reference proteome</keyword>
<keyword evidence="3" id="KW-0597">Phosphoprotein</keyword>
<evidence type="ECO:0000313" key="8">
    <source>
        <dbReference type="EMBL" id="GAA1606710.1"/>
    </source>
</evidence>
<dbReference type="Proteomes" id="UP001501705">
    <property type="component" value="Unassembled WGS sequence"/>
</dbReference>
<dbReference type="SUPFAM" id="SSF47336">
    <property type="entry name" value="ACP-like"/>
    <property type="match status" value="3"/>
</dbReference>
<dbReference type="InterPro" id="IPR036736">
    <property type="entry name" value="ACP-like_sf"/>
</dbReference>
<evidence type="ECO:0000256" key="6">
    <source>
        <dbReference type="SAM" id="MobiDB-lite"/>
    </source>
</evidence>
<protein>
    <recommendedName>
        <fullName evidence="7">Carrier domain-containing protein</fullName>
    </recommendedName>
</protein>
<dbReference type="InterPro" id="IPR006162">
    <property type="entry name" value="Ppantetheine_attach_site"/>
</dbReference>
<dbReference type="InterPro" id="IPR010060">
    <property type="entry name" value="NRPS_synth"/>
</dbReference>
<feature type="domain" description="Carrier" evidence="7">
    <location>
        <begin position="1989"/>
        <end position="2064"/>
    </location>
</feature>
<accession>A0ABN2EHQ2</accession>
<dbReference type="InterPro" id="IPR001242">
    <property type="entry name" value="Condensation_dom"/>
</dbReference>
<evidence type="ECO:0000256" key="4">
    <source>
        <dbReference type="ARBA" id="ARBA00022737"/>
    </source>
</evidence>
<dbReference type="PANTHER" id="PTHR45527">
    <property type="entry name" value="NONRIBOSOMAL PEPTIDE SYNTHETASE"/>
    <property type="match status" value="1"/>
</dbReference>
<organism evidence="8 9">
    <name type="scientific">Kribbella hippodromi</name>
    <dbReference type="NCBI Taxonomy" id="434347"/>
    <lineage>
        <taxon>Bacteria</taxon>
        <taxon>Bacillati</taxon>
        <taxon>Actinomycetota</taxon>
        <taxon>Actinomycetes</taxon>
        <taxon>Propionibacteriales</taxon>
        <taxon>Kribbellaceae</taxon>
        <taxon>Kribbella</taxon>
    </lineage>
</organism>
<dbReference type="Gene3D" id="3.30.300.30">
    <property type="match status" value="3"/>
</dbReference>
<feature type="domain" description="Carrier" evidence="7">
    <location>
        <begin position="526"/>
        <end position="601"/>
    </location>
</feature>
<dbReference type="SUPFAM" id="SSF52777">
    <property type="entry name" value="CoA-dependent acyltransferases"/>
    <property type="match status" value="6"/>
</dbReference>
<dbReference type="Gene3D" id="3.30.559.10">
    <property type="entry name" value="Chloramphenicol acetyltransferase-like domain"/>
    <property type="match status" value="3"/>
</dbReference>
<dbReference type="CDD" id="cd19531">
    <property type="entry name" value="LCL_NRPS-like"/>
    <property type="match status" value="1"/>
</dbReference>
<dbReference type="InterPro" id="IPR010071">
    <property type="entry name" value="AA_adenyl_dom"/>
</dbReference>
<dbReference type="CDD" id="cd05930">
    <property type="entry name" value="A_NRPS"/>
    <property type="match status" value="2"/>
</dbReference>
<dbReference type="Gene3D" id="3.40.50.1820">
    <property type="entry name" value="alpha/beta hydrolase"/>
    <property type="match status" value="1"/>
</dbReference>
<feature type="region of interest" description="Disordered" evidence="6">
    <location>
        <begin position="1972"/>
        <end position="1991"/>
    </location>
</feature>
<dbReference type="InterPro" id="IPR025110">
    <property type="entry name" value="AMP-bd_C"/>
</dbReference>
<dbReference type="NCBIfam" id="TIGR01720">
    <property type="entry name" value="NRPS-para261"/>
    <property type="match status" value="1"/>
</dbReference>
<keyword evidence="2" id="KW-0596">Phosphopantetheine</keyword>
<dbReference type="Pfam" id="PF00668">
    <property type="entry name" value="Condensation"/>
    <property type="match status" value="3"/>
</dbReference>
<dbReference type="InterPro" id="IPR020845">
    <property type="entry name" value="AMP-binding_CS"/>
</dbReference>
<feature type="domain" description="Carrier" evidence="7">
    <location>
        <begin position="3038"/>
        <end position="3113"/>
    </location>
</feature>
<sequence>MSESLAQRVGNLSTEQQTALRQRLEQLHRPAPFHELFRERTERYPDRVAVAYGGHQLTYGALDEWSNRLAHNLQARGVGRESLVGLCISRSLEMVIGLLAILKAGAAYVPLDPAYPRERLEYMVTDSATSLVLAQRGTVDVLPANAAAVLTIEELWEQLDRLPGEAPASDSSPDNLAYVIYTSGSTGRPKGVAVTHRGFRALTQWQQRNYGLETPQRVLQGTSLNFDISVWELAMALLSGGTLVLPPPDLPMMGPALAELLLEEYVENVSLTPSALSTLPEDSLPSVHCLTVGGEACPLDLVRAWANGRIFVNGYGPTETTVGVCLAQYTPELERIHIGRPLTGTKLYILDDSHQPLPEGVAGELYVGGAGVARGYLGRPDLTAERFVADPFSGDGGRLYRTGDLARMLPDGNLELLGRVDDQVKIRGFRVELGEIEATLAQHPDVRQVAVLLHEQKRLIAYLKPRDTLDVDELRSFLSDRLPEYMIPAGFVALDSLPVTTNGKIDRKALTAVPVDPAAASRDHVAPRTPVEQHLAEIWQSVLGLDQPVGVQDSFFALGGDSILSLQVVFRAKQLGLHFTVKQFFQHPTIAELAPVVQERAATTLDADQGLVTGPVELTPIQRWFLSQELTNRNHFNQSVLVDVPAGVDWPRVLRGLLEQHDVLRTRFHQDGDDWRAEIIDVPTELPFQVHELDDLTDVAGQVQASLDVGEAPLMRAVLFSDTKLLLVVHHLVVDVVSWRILLEDLRTLISNEPLPPKTTSWQHWAARLARHVPTDEQDYWTAQTQPVRPLPLDGPTEQNTVDRSRVIDTVLTVAETNALLHSVPARFNTQINDVLLTAVAAAVGVWTQDSSVRIDLEGHGREDLFDEVDVTRTVGWFTTVSPVRLPVTDGLSDGLKQTKEVLRKRPRNGIGYGLLADRTDLPAEISFNYLGQVDQSFGSVGPDEDGRNNRPYLIDIIGHLRAGRLRLRWVYNHGAHRRATVRRVADHARDVLRQLGEEATRPEIHGYSPADLPLSGMNQDAVDTLIGELRDHPAWTSAPRPLEDCYPQTPIQQGLWFHSRYAQGEGIYHVQLIVRIDHDLDVATFQQAWAYVMRRHPILRTSFREIDQLVWSTLDVPLRTQDWRTGNADELLQEYLGHDRERGFVPQDAPQWRMLLARTAESSYQLVFSAHHAILDGWSIGLVLNDAAEYYDALAAGSHLTNLPALPYREYVAWLEQQDLHQAETYWREALQGLEPPSPLGSRSTDGPEVSQTRTDFFLTASESTRLRDFAQKHGLTLNVVLQGAWALLLSRYTRTDDVVFGTVSAGRPGDLDGIDRMAGLFINTLPLRVQVPRSTSVVEWLGQLQEQTVQLRQYDYSPLGQVQQWSELPPGTPLFDTLFVFENYPEDNRRTGGLRLQAISSREQTHYPLNVVITTEARIGVNVFYDPQRFDDPSIESLFAHLRQICLDLATTSDKPLGQVAMVTDNEHSLAVEVWSSESTSDDGPTYLHELFREQVRSTPDSVAVVYQDQQLSYVELNSRANQLAHWLRDQGVGPETLVGLCLERSVESVIGLLAVLKAGGAYVPIDPRYPLERMSYVVRDAGLVLLLTQSRLLPKVPADDLPTLCLDTDWASVASDRTESPVSGLTPENLAYLIYTSGSTGKPKGVMVAHECLQHVAPWIRRNACFDRRQNVLQVASLSFDFSVWEILLPLMTGGTLVIPPEGLRMIGDDLHSVLTERAIESLNFTPGALATLPTEPPLPHLRTLVVGGEAYPADLIRTWAPGRDFFNVYGPTETTIFATGTHTDEQLDVIHIGRPITNARIYVLDSTLQPVPPGVPGELYIGGAGLTRGYLNRAGLTAETFIADPFGPEPGGRLYKSGDLVRYLPDGNVEFVGRTDNQVKIRGFRMELGEIDAVLDQHPLVHSCVTLAQPDGSSRRLVAYVAAYEQPDDLTELLQAHLREQLPAYMVPSTFVVLDRLPLNSNGKVNRKALPLPGDSPAARIGGTPPRSATEAQLVGIWEEVLEQRSLGVFDDFFSLGGHSLLATKVVARVQQTFSVQLPVRVIFEQPTIAQVAAEVDALVQLDQAGGAVPLVPVPRGGRIPATFDQRRVWYLERLHPDSPLYTVGWLLHRTSAVDPERLRRALGELIERHETLRTTFYESDGQLWQKIADTGTVMLSVADLPRYDEQSVQALTHELWTEPFDLNAGPLFRVLLIRLTGDEAVLAFSAHHAIVDGYSVGILNHELFALYNSETLDPLPIQYADYAVWQEQCLQEDRVRPHLEYWKEQLADAPALISLPTDHPRPAVQTYAGANLTCLLSAELTDRLDTLSRETRSTHFVTILAAFAVLLSRYSGQDQVVIGIPIANRGRVETEPLIGFLVNTVALCVDLSGEPDFTAVLDQVRRKLLEAQSRQEVPFDRIVEELRPERSLSYQPVFQVMFAGLDELFEDTADDQPAWIHDVTQTGVGVSKFDLGLSLQRRSGRLQFTFEYSTALFEQSTVATLGEHFQTLLAGMADQPRKPVAQLPLLQAAEREHILSERNATNDVAMLRPTTLHHLFEEQVRSCPDRIALSFEDSQLTYAALDARANQLARTLQQHGVGPETRVGVCLQRSLELVIGLLAILKAGGAYVPLDPSYPQDRIAYMAANAQLGIALVEPGQLSFLDDVRLIEVRDDHATSTAPLDVEISPDNLAYVIYTSGSTGRPKGAMLSHRGICNRLLWMQSEYELRAHDRVLQKTPFSFDVSVWEFFWPLITGAHLHLARPDGHRDPAYLAELIERQGIGVLHFVPSMLEAFLRQRTVRERCTGLRDVVCSGEALPLDVQEQLQEALPGTRLHNLYGPTEASVDVSFWECTPGATTVPIGRPVANTQLYILDRAMAPVPDGVIGELLIGGVQLARGYLARPDLTAERFVANPYGPGRLYATGDLARFRADGAIEYAGRKDHQVKIRGYRIEIGEIEAVLIDHPAVRSAVIVLHEVTAADKRLAAYLTTVPGRPATEDELRSHLLERLPEYAVPTYFVALDELPLSANGKVDRKALPDLSEIVEQARTGDSYAPPTTPTEAVLTELWARLLKRDRVGIHSDFFGLGGHSLLVASMATEVQERWDISLMLPMVYQNRTVAQLAVAVDELIAGGEDDRPDASELFDLS</sequence>
<dbReference type="PROSITE" id="PS00012">
    <property type="entry name" value="PHOSPHOPANTETHEINE"/>
    <property type="match status" value="2"/>
</dbReference>
<dbReference type="Gene3D" id="3.40.50.980">
    <property type="match status" value="6"/>
</dbReference>
<proteinExistence type="predicted"/>
<dbReference type="Gene3D" id="3.30.559.30">
    <property type="entry name" value="Nonribosomal peptide synthetase, condensation domain"/>
    <property type="match status" value="3"/>
</dbReference>
<dbReference type="Pfam" id="PF13193">
    <property type="entry name" value="AMP-binding_C"/>
    <property type="match status" value="3"/>
</dbReference>
<dbReference type="PANTHER" id="PTHR45527:SF1">
    <property type="entry name" value="FATTY ACID SYNTHASE"/>
    <property type="match status" value="1"/>
</dbReference>